<sequence>EAVHLLDPQLHDLNGMTWNEPIFTRRNEFGFGMVALVLFFKDSLCYLNKITS</sequence>
<accession>A0A4Y2HHM3</accession>
<comment type="caution">
    <text evidence="1">The sequence shown here is derived from an EMBL/GenBank/DDBJ whole genome shotgun (WGS) entry which is preliminary data.</text>
</comment>
<gene>
    <name evidence="1" type="ORF">AVEN_165660_1</name>
</gene>
<evidence type="ECO:0000313" key="2">
    <source>
        <dbReference type="Proteomes" id="UP000499080"/>
    </source>
</evidence>
<dbReference type="AlphaFoldDB" id="A0A4Y2HHM3"/>
<protein>
    <submittedName>
        <fullName evidence="1">Uncharacterized protein</fullName>
    </submittedName>
</protein>
<keyword evidence="2" id="KW-1185">Reference proteome</keyword>
<feature type="non-terminal residue" evidence="1">
    <location>
        <position position="1"/>
    </location>
</feature>
<evidence type="ECO:0000313" key="1">
    <source>
        <dbReference type="EMBL" id="GBM64769.1"/>
    </source>
</evidence>
<name>A0A4Y2HHM3_ARAVE</name>
<reference evidence="1 2" key="1">
    <citation type="journal article" date="2019" name="Sci. Rep.">
        <title>Orb-weaving spider Araneus ventricosus genome elucidates the spidroin gene catalogue.</title>
        <authorList>
            <person name="Kono N."/>
            <person name="Nakamura H."/>
            <person name="Ohtoshi R."/>
            <person name="Moran D.A.P."/>
            <person name="Shinohara A."/>
            <person name="Yoshida Y."/>
            <person name="Fujiwara M."/>
            <person name="Mori M."/>
            <person name="Tomita M."/>
            <person name="Arakawa K."/>
        </authorList>
    </citation>
    <scope>NUCLEOTIDE SEQUENCE [LARGE SCALE GENOMIC DNA]</scope>
</reference>
<organism evidence="1 2">
    <name type="scientific">Araneus ventricosus</name>
    <name type="common">Orbweaver spider</name>
    <name type="synonym">Epeira ventricosa</name>
    <dbReference type="NCBI Taxonomy" id="182803"/>
    <lineage>
        <taxon>Eukaryota</taxon>
        <taxon>Metazoa</taxon>
        <taxon>Ecdysozoa</taxon>
        <taxon>Arthropoda</taxon>
        <taxon>Chelicerata</taxon>
        <taxon>Arachnida</taxon>
        <taxon>Araneae</taxon>
        <taxon>Araneomorphae</taxon>
        <taxon>Entelegynae</taxon>
        <taxon>Araneoidea</taxon>
        <taxon>Araneidae</taxon>
        <taxon>Araneus</taxon>
    </lineage>
</organism>
<proteinExistence type="predicted"/>
<dbReference type="Proteomes" id="UP000499080">
    <property type="component" value="Unassembled WGS sequence"/>
</dbReference>
<dbReference type="EMBL" id="BGPR01102972">
    <property type="protein sequence ID" value="GBM64769.1"/>
    <property type="molecule type" value="Genomic_DNA"/>
</dbReference>